<dbReference type="Proteomes" id="UP000002489">
    <property type="component" value="Unassembled WGS sequence"/>
</dbReference>
<dbReference type="PANTHER" id="PTHR40788:SF2">
    <property type="entry name" value="CLR5 DOMAIN-CONTAINING PROTEIN"/>
    <property type="match status" value="1"/>
</dbReference>
<dbReference type="STRING" id="426428.A0A0D2XRQ5"/>
<feature type="compositionally biased region" description="Polar residues" evidence="1">
    <location>
        <begin position="577"/>
        <end position="586"/>
    </location>
</feature>
<evidence type="ECO:0000313" key="2">
    <source>
        <dbReference type="EnsemblFungi" id="FOXG_06657P0"/>
    </source>
</evidence>
<evidence type="ECO:0000313" key="3">
    <source>
        <dbReference type="Proteomes" id="UP000002489"/>
    </source>
</evidence>
<evidence type="ECO:0000256" key="1">
    <source>
        <dbReference type="SAM" id="MobiDB-lite"/>
    </source>
</evidence>
<protein>
    <submittedName>
        <fullName evidence="2">Uncharacterized protein</fullName>
    </submittedName>
</protein>
<dbReference type="PANTHER" id="PTHR40788">
    <property type="entry name" value="CLR5 DOMAIN-CONTAINING PROTEIN-RELATED"/>
    <property type="match status" value="1"/>
</dbReference>
<dbReference type="EnsemblFungi" id="FOXG_06657T0">
    <property type="protein sequence ID" value="FOXG_06657P0"/>
    <property type="gene ID" value="FOXG_06657"/>
</dbReference>
<organism evidence="2 3">
    <name type="scientific">Fusarium oxysporum (strain Fo5176)</name>
    <name type="common">Fusarium vascular wilt</name>
    <dbReference type="NCBI Taxonomy" id="660025"/>
    <lineage>
        <taxon>Eukaryota</taxon>
        <taxon>Fungi</taxon>
        <taxon>Dikarya</taxon>
        <taxon>Ascomycota</taxon>
        <taxon>Pezizomycotina</taxon>
        <taxon>Sordariomycetes</taxon>
        <taxon>Hypocreomycetidae</taxon>
        <taxon>Hypocreales</taxon>
        <taxon>Nectriaceae</taxon>
        <taxon>Fusarium</taxon>
        <taxon>Fusarium oxysporum species complex</taxon>
    </lineage>
</organism>
<reference evidence="2" key="2">
    <citation type="submission" date="2025-08" db="UniProtKB">
        <authorList>
            <consortium name="EnsemblFungi"/>
        </authorList>
    </citation>
    <scope>IDENTIFICATION</scope>
    <source>
        <strain evidence="2">4287 / CBS 123668 / FGSC 9935 / NRRL 34936</strain>
    </source>
</reference>
<name>A0A0D2XRQ5_FUSOF</name>
<sequence length="706" mass="80520">MPELPSPAKVRRQAGEYSAKVFASHHLLKQILERHEATIQKRWTKKTRQQRLQILLKAWPAMPASHRPDFEAFRRESKEERERGSKYKGHYMWPYINQEDLSQPKLMLLLLNARGRCPPPAFAAADNDAMHLGKVTKALVPIFLNLHTMVLHGATTAEGYGKLLDWDSHPDAFDWMHTRKQFLPGEGLLILEAQARLMPFLVDFCHEVLHEISADAIASSAYSIQPEPFLKTDSDASGFTSLAAMAAEAPYRLPARLDLERLTSLLEAEMSAAEDHVWALREDPAYFADQFREIKDHRQEMLPDTKGLPHPATHRLRENTLWARVTFGMLLDAYANLESLTELHRQVQNLSMLQQKFHKEILPTKDLPKEYFVSLLRFKYFLEQTAKGPLDKLKVAATASPPMRKFFVREPPVDPDSTKIFLERLLQAEPKADALISAHVAKMIGDLAIVTQSLKQLELYQPWAQQFEMASADHVEDFKEEYTALQKPMAQLHAAFLQKGLDYAARLAEPSGGKFTYPYSKRRTKETVDALRQAESNLDMFWAKVDDLSPPWTKIFGPSTAHFKSSKIKIKTKGDPSETSNNNDNVAPSDATKPKVLDSQPTFSVDARALKVFRTLFFNPEVTSTPGSIPWNDFLHAMASTGFQIEKLYGSVWQFSPTILDIERGIHFHEPHPKGKIPFEVARRHGRRLTRAYGWFGGMFMLKEKQ</sequence>
<feature type="region of interest" description="Disordered" evidence="1">
    <location>
        <begin position="567"/>
        <end position="598"/>
    </location>
</feature>
<proteinExistence type="predicted"/>
<reference evidence="3" key="1">
    <citation type="journal article" date="2012" name="Mol. Plant Microbe Interact.">
        <title>A highly conserved effector in Fusarium oxysporum is required for full virulence on Arabidopsis.</title>
        <authorList>
            <person name="Thatcher L.F."/>
            <person name="Gardiner D.M."/>
            <person name="Kazan K."/>
            <person name="Manners J."/>
        </authorList>
    </citation>
    <scope>NUCLEOTIDE SEQUENCE [LARGE SCALE GENOMIC DNA]</scope>
    <source>
        <strain evidence="3">Fo5176</strain>
    </source>
</reference>
<dbReference type="AlphaFoldDB" id="A0A0D2XRQ5"/>
<accession>A0A0D2XRQ5</accession>